<dbReference type="Proteomes" id="UP000002420">
    <property type="component" value="Chromosome"/>
</dbReference>
<dbReference type="eggNOG" id="COG3170">
    <property type="taxonomic scope" value="Bacteria"/>
</dbReference>
<dbReference type="AlphaFoldDB" id="B3E277"/>
<protein>
    <submittedName>
        <fullName evidence="2">Lipoprotein, putative</fullName>
    </submittedName>
</protein>
<dbReference type="KEGG" id="glo:Glov_3477"/>
<gene>
    <name evidence="2" type="ordered locus">Glov_3477</name>
</gene>
<proteinExistence type="predicted"/>
<dbReference type="STRING" id="398767.Glov_3477"/>
<dbReference type="EMBL" id="CP001089">
    <property type="protein sequence ID" value="ACD97180.1"/>
    <property type="molecule type" value="Genomic_DNA"/>
</dbReference>
<dbReference type="OrthoDB" id="5387044at2"/>
<evidence type="ECO:0000313" key="2">
    <source>
        <dbReference type="EMBL" id="ACD97180.1"/>
    </source>
</evidence>
<evidence type="ECO:0000313" key="3">
    <source>
        <dbReference type="Proteomes" id="UP000002420"/>
    </source>
</evidence>
<reference evidence="2 3" key="1">
    <citation type="submission" date="2008-05" db="EMBL/GenBank/DDBJ databases">
        <title>Complete sequence of chromosome of Geobacter lovleyi SZ.</title>
        <authorList>
            <consortium name="US DOE Joint Genome Institute"/>
            <person name="Lucas S."/>
            <person name="Copeland A."/>
            <person name="Lapidus A."/>
            <person name="Glavina del Rio T."/>
            <person name="Dalin E."/>
            <person name="Tice H."/>
            <person name="Bruce D."/>
            <person name="Goodwin L."/>
            <person name="Pitluck S."/>
            <person name="Chertkov O."/>
            <person name="Meincke L."/>
            <person name="Brettin T."/>
            <person name="Detter J.C."/>
            <person name="Han C."/>
            <person name="Tapia R."/>
            <person name="Kuske C.R."/>
            <person name="Schmutz J."/>
            <person name="Larimer F."/>
            <person name="Land M."/>
            <person name="Hauser L."/>
            <person name="Kyrpides N."/>
            <person name="Mikhailova N."/>
            <person name="Sung Y."/>
            <person name="Fletcher K.E."/>
            <person name="Ritalahti K.M."/>
            <person name="Loeffler F.E."/>
            <person name="Richardson P."/>
        </authorList>
    </citation>
    <scope>NUCLEOTIDE SEQUENCE [LARGE SCALE GENOMIC DNA]</scope>
    <source>
        <strain evidence="3">ATCC BAA-1151 / DSM 17278 / SZ</strain>
    </source>
</reference>
<dbReference type="HOGENOM" id="CLU_071268_0_0_7"/>
<keyword evidence="2" id="KW-0449">Lipoprotein</keyword>
<sequence length="284" mass="32971">MQRLVLLLGLLLLPLLGGCAHNYYNLPQDAVAEKVKVLGMVPIIVDTDSDIRHPQREELITLLVNVNRSFERDLLRLVKNTNSFYTVTLLDADPKAVFSNTLFRRERRDDAAIQYNKYFWKEDALADFMRKNSLDAVMFVVVSGITRPDKITSSNLLDSLTTDYNFLVMTAQIVDAKGTILWEYPNFRQRNLSYSPLMNLQYPDFDEAKANMSPRVQVKFKTLEGIRRSLEKRRQDLLRRETNEVELYMGQFEEMTSMLEIDKDRKPVPAAEPTPKQEQREGKK</sequence>
<organism evidence="2 3">
    <name type="scientific">Trichlorobacter lovleyi (strain ATCC BAA-1151 / DSM 17278 / SZ)</name>
    <name type="common">Geobacter lovleyi</name>
    <dbReference type="NCBI Taxonomy" id="398767"/>
    <lineage>
        <taxon>Bacteria</taxon>
        <taxon>Pseudomonadati</taxon>
        <taxon>Thermodesulfobacteriota</taxon>
        <taxon>Desulfuromonadia</taxon>
        <taxon>Geobacterales</taxon>
        <taxon>Geobacteraceae</taxon>
        <taxon>Trichlorobacter</taxon>
    </lineage>
</organism>
<accession>B3E277</accession>
<dbReference type="PROSITE" id="PS51257">
    <property type="entry name" value="PROKAR_LIPOPROTEIN"/>
    <property type="match status" value="1"/>
</dbReference>
<feature type="compositionally biased region" description="Basic and acidic residues" evidence="1">
    <location>
        <begin position="275"/>
        <end position="284"/>
    </location>
</feature>
<dbReference type="RefSeq" id="WP_012471500.1">
    <property type="nucleotide sequence ID" value="NC_010814.1"/>
</dbReference>
<feature type="region of interest" description="Disordered" evidence="1">
    <location>
        <begin position="259"/>
        <end position="284"/>
    </location>
</feature>
<name>B3E277_TRIL1</name>
<evidence type="ECO:0000256" key="1">
    <source>
        <dbReference type="SAM" id="MobiDB-lite"/>
    </source>
</evidence>
<keyword evidence="3" id="KW-1185">Reference proteome</keyword>